<sequence>MPPELSEGGQNRKKIQLDNDEEDQGTHGKICIEEQSLYELNAKVVKTTCSIEQVHVDQKDKCKENKFGPIQGNTHDKKSNKAVVDLTPMSKEKRDDVVPLLHKINYGLCTWFIDILGISTTSNIFWE</sequence>
<reference evidence="2 3" key="1">
    <citation type="journal article" date="2021" name="BMC Genomics">
        <title>Datura genome reveals duplications of psychoactive alkaloid biosynthetic genes and high mutation rate following tissue culture.</title>
        <authorList>
            <person name="Rajewski A."/>
            <person name="Carter-House D."/>
            <person name="Stajich J."/>
            <person name="Litt A."/>
        </authorList>
    </citation>
    <scope>NUCLEOTIDE SEQUENCE [LARGE SCALE GENOMIC DNA]</scope>
    <source>
        <strain evidence="2">AR-01</strain>
    </source>
</reference>
<dbReference type="EMBL" id="JACEIK010003127">
    <property type="protein sequence ID" value="MCD9640441.1"/>
    <property type="molecule type" value="Genomic_DNA"/>
</dbReference>
<name>A0ABS8V281_DATST</name>
<comment type="caution">
    <text evidence="2">The sequence shown here is derived from an EMBL/GenBank/DDBJ whole genome shotgun (WGS) entry which is preliminary data.</text>
</comment>
<protein>
    <submittedName>
        <fullName evidence="2">Uncharacterized protein</fullName>
    </submittedName>
</protein>
<evidence type="ECO:0000256" key="1">
    <source>
        <dbReference type="SAM" id="MobiDB-lite"/>
    </source>
</evidence>
<proteinExistence type="predicted"/>
<keyword evidence="3" id="KW-1185">Reference proteome</keyword>
<evidence type="ECO:0000313" key="2">
    <source>
        <dbReference type="EMBL" id="MCD9640441.1"/>
    </source>
</evidence>
<organism evidence="2 3">
    <name type="scientific">Datura stramonium</name>
    <name type="common">Jimsonweed</name>
    <name type="synonym">Common thornapple</name>
    <dbReference type="NCBI Taxonomy" id="4076"/>
    <lineage>
        <taxon>Eukaryota</taxon>
        <taxon>Viridiplantae</taxon>
        <taxon>Streptophyta</taxon>
        <taxon>Embryophyta</taxon>
        <taxon>Tracheophyta</taxon>
        <taxon>Spermatophyta</taxon>
        <taxon>Magnoliopsida</taxon>
        <taxon>eudicotyledons</taxon>
        <taxon>Gunneridae</taxon>
        <taxon>Pentapetalae</taxon>
        <taxon>asterids</taxon>
        <taxon>lamiids</taxon>
        <taxon>Solanales</taxon>
        <taxon>Solanaceae</taxon>
        <taxon>Solanoideae</taxon>
        <taxon>Datureae</taxon>
        <taxon>Datura</taxon>
    </lineage>
</organism>
<gene>
    <name evidence="2" type="ORF">HAX54_025746</name>
</gene>
<feature type="non-terminal residue" evidence="2">
    <location>
        <position position="127"/>
    </location>
</feature>
<accession>A0ABS8V281</accession>
<evidence type="ECO:0000313" key="3">
    <source>
        <dbReference type="Proteomes" id="UP000823775"/>
    </source>
</evidence>
<dbReference type="Proteomes" id="UP000823775">
    <property type="component" value="Unassembled WGS sequence"/>
</dbReference>
<feature type="region of interest" description="Disordered" evidence="1">
    <location>
        <begin position="1"/>
        <end position="26"/>
    </location>
</feature>